<dbReference type="Gene3D" id="3.90.226.10">
    <property type="entry name" value="2-enoyl-CoA Hydratase, Chain A, domain 1"/>
    <property type="match status" value="1"/>
</dbReference>
<dbReference type="SMART" id="SM00228">
    <property type="entry name" value="PDZ"/>
    <property type="match status" value="1"/>
</dbReference>
<dbReference type="Gene3D" id="2.30.42.10">
    <property type="match status" value="1"/>
</dbReference>
<dbReference type="OrthoDB" id="9812068at2"/>
<dbReference type="CDD" id="cd06782">
    <property type="entry name" value="cpPDZ_CPP-like"/>
    <property type="match status" value="1"/>
</dbReference>
<dbReference type="SUPFAM" id="SSF52096">
    <property type="entry name" value="ClpP/crotonase"/>
    <property type="match status" value="1"/>
</dbReference>
<dbReference type="GO" id="GO:0004175">
    <property type="term" value="F:endopeptidase activity"/>
    <property type="evidence" value="ECO:0007669"/>
    <property type="project" value="TreeGrafter"/>
</dbReference>
<keyword evidence="8" id="KW-1185">Reference proteome</keyword>
<dbReference type="InterPro" id="IPR005151">
    <property type="entry name" value="Tail-specific_protease"/>
</dbReference>
<dbReference type="SUPFAM" id="SSF50156">
    <property type="entry name" value="PDZ domain-like"/>
    <property type="match status" value="1"/>
</dbReference>
<keyword evidence="2 5" id="KW-0645">Protease</keyword>
<dbReference type="PROSITE" id="PS50106">
    <property type="entry name" value="PDZ"/>
    <property type="match status" value="1"/>
</dbReference>
<proteinExistence type="inferred from homology"/>
<accession>A0A2T7BPI5</accession>
<gene>
    <name evidence="7" type="ORF">DCC81_09135</name>
</gene>
<evidence type="ECO:0000256" key="1">
    <source>
        <dbReference type="ARBA" id="ARBA00009179"/>
    </source>
</evidence>
<name>A0A2T7BPI5_9BACT</name>
<feature type="domain" description="PDZ" evidence="6">
    <location>
        <begin position="93"/>
        <end position="163"/>
    </location>
</feature>
<evidence type="ECO:0000256" key="4">
    <source>
        <dbReference type="ARBA" id="ARBA00022825"/>
    </source>
</evidence>
<dbReference type="SMART" id="SM00245">
    <property type="entry name" value="TSPc"/>
    <property type="match status" value="1"/>
</dbReference>
<protein>
    <submittedName>
        <fullName evidence="7">Carboxyl-terminal protease</fullName>
    </submittedName>
</protein>
<comment type="similarity">
    <text evidence="1 5">Belongs to the peptidase S41A family.</text>
</comment>
<evidence type="ECO:0000256" key="2">
    <source>
        <dbReference type="ARBA" id="ARBA00022670"/>
    </source>
</evidence>
<comment type="caution">
    <text evidence="7">The sequence shown here is derived from an EMBL/GenBank/DDBJ whole genome shotgun (WGS) entry which is preliminary data.</text>
</comment>
<dbReference type="InterPro" id="IPR036034">
    <property type="entry name" value="PDZ_sf"/>
</dbReference>
<dbReference type="Pfam" id="PF03572">
    <property type="entry name" value="Peptidase_S41"/>
    <property type="match status" value="1"/>
</dbReference>
<reference evidence="7 8" key="1">
    <citation type="submission" date="2018-04" db="EMBL/GenBank/DDBJ databases">
        <title>Chitinophaga fuyangensis sp. nov., isolated from soil in a chemical factory.</title>
        <authorList>
            <person name="Chen K."/>
        </authorList>
    </citation>
    <scope>NUCLEOTIDE SEQUENCE [LARGE SCALE GENOMIC DNA]</scope>
    <source>
        <strain evidence="7 8">LY-1</strain>
    </source>
</reference>
<dbReference type="GO" id="GO:0030288">
    <property type="term" value="C:outer membrane-bounded periplasmic space"/>
    <property type="evidence" value="ECO:0007669"/>
    <property type="project" value="TreeGrafter"/>
</dbReference>
<dbReference type="NCBIfam" id="TIGR00225">
    <property type="entry name" value="prc"/>
    <property type="match status" value="1"/>
</dbReference>
<dbReference type="InterPro" id="IPR029045">
    <property type="entry name" value="ClpP/crotonase-like_dom_sf"/>
</dbReference>
<dbReference type="Proteomes" id="UP000244450">
    <property type="component" value="Unassembled WGS sequence"/>
</dbReference>
<evidence type="ECO:0000256" key="3">
    <source>
        <dbReference type="ARBA" id="ARBA00022801"/>
    </source>
</evidence>
<sequence>MSNNRKLQVFLPLLMAGVLALGMYLGHKMPGGQNGDLGASLFNRRQTALEEVMNLLKAKYVDTLKVADLQQEAIDGLLSHLDPHSVYIPPANVADINDNLEGNTQGIGVEISLIADTVHVVSVLTAGPADKVGVRTGDCIIRVNDSTVAGNGITVEGMRRLLRGPADTKVKVTVLRGQKTLDMNITRGLIPLYSIDAAYMTAPGIGYIKISKFSASTYREFMDAMTALKKQGLKSLIIDLRQNPGGYLEAATNVADELLSGDKLILYSKGSNYPKAEYRCNKPGEFEDGKLAILTDEGSASASEILAGAVQDWDRGTIIGRRTFGKGLVQEQYPLSNGGALRLTIARYYIPSGRCIQKPYSDGREAYDEDILNRFNHGELLNPDSIKPTDTVPYHTMIEGRTVYGGGGITPDIFIPLDTSHYTPLITKLYIRDVLNQFTSRYYSAHLPEFANYHDAAAFNKGFEVSEPMFTEMKAFAVADSVPGVNDMKADEAVQVKKRMKALFARLLFKNEGYLMINNTNDPMVMKAIETLNKQ</sequence>
<dbReference type="GO" id="GO:0008236">
    <property type="term" value="F:serine-type peptidase activity"/>
    <property type="evidence" value="ECO:0007669"/>
    <property type="project" value="UniProtKB-KW"/>
</dbReference>
<dbReference type="InterPro" id="IPR004447">
    <property type="entry name" value="Peptidase_S41A"/>
</dbReference>
<evidence type="ECO:0000256" key="5">
    <source>
        <dbReference type="RuleBase" id="RU004404"/>
    </source>
</evidence>
<evidence type="ECO:0000313" key="8">
    <source>
        <dbReference type="Proteomes" id="UP000244450"/>
    </source>
</evidence>
<dbReference type="Gene3D" id="3.30.750.44">
    <property type="match status" value="1"/>
</dbReference>
<dbReference type="PANTHER" id="PTHR32060">
    <property type="entry name" value="TAIL-SPECIFIC PROTEASE"/>
    <property type="match status" value="1"/>
</dbReference>
<dbReference type="GO" id="GO:0006508">
    <property type="term" value="P:proteolysis"/>
    <property type="evidence" value="ECO:0007669"/>
    <property type="project" value="UniProtKB-KW"/>
</dbReference>
<organism evidence="7 8">
    <name type="scientific">Chitinophaga parva</name>
    <dbReference type="NCBI Taxonomy" id="2169414"/>
    <lineage>
        <taxon>Bacteria</taxon>
        <taxon>Pseudomonadati</taxon>
        <taxon>Bacteroidota</taxon>
        <taxon>Chitinophagia</taxon>
        <taxon>Chitinophagales</taxon>
        <taxon>Chitinophagaceae</taxon>
        <taxon>Chitinophaga</taxon>
    </lineage>
</organism>
<keyword evidence="3 5" id="KW-0378">Hydrolase</keyword>
<dbReference type="EMBL" id="QCYK01000001">
    <property type="protein sequence ID" value="PUZ29588.1"/>
    <property type="molecule type" value="Genomic_DNA"/>
</dbReference>
<dbReference type="GO" id="GO:0007165">
    <property type="term" value="P:signal transduction"/>
    <property type="evidence" value="ECO:0007669"/>
    <property type="project" value="TreeGrafter"/>
</dbReference>
<dbReference type="InterPro" id="IPR001478">
    <property type="entry name" value="PDZ"/>
</dbReference>
<evidence type="ECO:0000313" key="7">
    <source>
        <dbReference type="EMBL" id="PUZ29588.1"/>
    </source>
</evidence>
<evidence type="ECO:0000259" key="6">
    <source>
        <dbReference type="PROSITE" id="PS50106"/>
    </source>
</evidence>
<keyword evidence="4 5" id="KW-0720">Serine protease</keyword>
<dbReference type="PANTHER" id="PTHR32060:SF30">
    <property type="entry name" value="CARBOXY-TERMINAL PROCESSING PROTEASE CTPA"/>
    <property type="match status" value="1"/>
</dbReference>
<dbReference type="AlphaFoldDB" id="A0A2T7BPI5"/>
<dbReference type="Pfam" id="PF13180">
    <property type="entry name" value="PDZ_2"/>
    <property type="match status" value="1"/>
</dbReference>
<dbReference type="CDD" id="cd07560">
    <property type="entry name" value="Peptidase_S41_CPP"/>
    <property type="match status" value="1"/>
</dbReference>